<feature type="transmembrane region" description="Helical" evidence="9">
    <location>
        <begin position="219"/>
        <end position="236"/>
    </location>
</feature>
<dbReference type="PRINTS" id="PR00237">
    <property type="entry name" value="GPCRRHODOPSN"/>
</dbReference>
<keyword evidence="7 8" id="KW-0807">Transducer</keyword>
<dbReference type="PANTHER" id="PTHR10489">
    <property type="entry name" value="CELL ADHESION MOLECULE"/>
    <property type="match status" value="1"/>
</dbReference>
<dbReference type="AlphaFoldDB" id="A0AA47NPM2"/>
<dbReference type="PANTHER" id="PTHR10489:SF947">
    <property type="entry name" value="C-X-C CHEMOKINE RECEPTOR TYPE 3-2"/>
    <property type="match status" value="1"/>
</dbReference>
<evidence type="ECO:0000256" key="3">
    <source>
        <dbReference type="ARBA" id="ARBA00022989"/>
    </source>
</evidence>
<feature type="transmembrane region" description="Helical" evidence="9">
    <location>
        <begin position="543"/>
        <end position="569"/>
    </location>
</feature>
<protein>
    <submittedName>
        <fullName evidence="11">C-X-C chemokine receptor type 3-2</fullName>
    </submittedName>
</protein>
<dbReference type="Proteomes" id="UP001174136">
    <property type="component" value="Unassembled WGS sequence"/>
</dbReference>
<feature type="transmembrane region" description="Helical" evidence="9">
    <location>
        <begin position="45"/>
        <end position="70"/>
    </location>
</feature>
<dbReference type="InterPro" id="IPR017452">
    <property type="entry name" value="GPCR_Rhodpsn_7TM"/>
</dbReference>
<evidence type="ECO:0000256" key="5">
    <source>
        <dbReference type="ARBA" id="ARBA00023136"/>
    </source>
</evidence>
<accession>A0AA47NPM2</accession>
<dbReference type="Gene3D" id="1.20.1070.10">
    <property type="entry name" value="Rhodopsin 7-helix transmembrane proteins"/>
    <property type="match status" value="2"/>
</dbReference>
<sequence length="721" mass="80238">MISTASGRAITLWCTAWCSSLAMVGNVLVLCVVRRYRSSGTSALSLTDIFLLHLAVSDLLLALTLPLFAVQWANQWVFGLVVCKISGGMFSLNCYSSILFLACISFDRYLAIVHAVRSGWKFTACHGQAVCILIWVICLGLSGVDMTFKEVEEVGPLGQPGQHMCLTYFPQNTMHWQVGLQLTSMVIGFGLPLLIMLYCYLRIFRSLCNAPRRQKRKSLRLIVSLVSVFILCWAPYNCFQLADSLQKLAVIGGGCQFGRTVDIGTMVSQSIGLSHCALNPLLYGFVGVKFRRELAKMVKELLGPRGWMGREGWAVRKTRRTTGSFSSRSESENTSFSVMINMELDLDGIFTQNVTINYDDYVYVEDCPSLDATSVFLPCVCALALVLGLPGLVLLLALLVRKGRRRRRLRVMDVVALHLAVADGLLLGTLPFWSAQAGHPSGWSFGTPFCKISGALFNIKFYCGIFLLSCISLERYLSIFQATHFFTRRKPWLAQASCLSVWLLSLLLSIPDWVFLEALDRNGGRVECVHVYPNTNWRLASRLLYHIAGFFLPTAVLIFCCSCFLLRLWRGPLLDPQKQRALWVILALVGVFLFCWTPYNLTLVVHTFWRAEQRPEPGGSSNSGVCGKPTSSLGKGLVLMFALGCFHACLQPLLYFGLCRNIRRAVLETLSCVPAAAEVDRSLSLWELGVGEEPLPQQNPEEKVVLNQAPGHVEQQVEPSQ</sequence>
<feature type="transmembrane region" description="Helical" evidence="9">
    <location>
        <begin position="178"/>
        <end position="198"/>
    </location>
</feature>
<dbReference type="Pfam" id="PF00001">
    <property type="entry name" value="7tm_1"/>
    <property type="match status" value="2"/>
</dbReference>
<feature type="transmembrane region" description="Helical" evidence="9">
    <location>
        <begin position="12"/>
        <end position="33"/>
    </location>
</feature>
<reference evidence="11" key="1">
    <citation type="journal article" date="2023" name="Front. Mar. Sci.">
        <title>A new Merluccius polli reference genome to investigate the effects of global change in West African waters.</title>
        <authorList>
            <person name="Mateo J.L."/>
            <person name="Blanco-Fernandez C."/>
            <person name="Garcia-Vazquez E."/>
            <person name="Machado-Schiaffino G."/>
        </authorList>
    </citation>
    <scope>NUCLEOTIDE SEQUENCE</scope>
    <source>
        <strain evidence="11">C29</strain>
        <tissue evidence="11">Fin</tissue>
    </source>
</reference>
<evidence type="ECO:0000256" key="7">
    <source>
        <dbReference type="ARBA" id="ARBA00023224"/>
    </source>
</evidence>
<evidence type="ECO:0000256" key="8">
    <source>
        <dbReference type="RuleBase" id="RU000688"/>
    </source>
</evidence>
<feature type="transmembrane region" description="Helical" evidence="9">
    <location>
        <begin position="411"/>
        <end position="432"/>
    </location>
</feature>
<name>A0AA47NPM2_MERPO</name>
<dbReference type="GO" id="GO:0060326">
    <property type="term" value="P:cell chemotaxis"/>
    <property type="evidence" value="ECO:0007669"/>
    <property type="project" value="TreeGrafter"/>
</dbReference>
<evidence type="ECO:0000313" key="11">
    <source>
        <dbReference type="EMBL" id="KAK0131917.1"/>
    </source>
</evidence>
<dbReference type="EMBL" id="JAOPHQ010006325">
    <property type="protein sequence ID" value="KAK0131917.1"/>
    <property type="molecule type" value="Genomic_DNA"/>
</dbReference>
<dbReference type="InterPro" id="IPR050119">
    <property type="entry name" value="CCR1-9-like"/>
</dbReference>
<keyword evidence="5 9" id="KW-0472">Membrane</keyword>
<comment type="similarity">
    <text evidence="8">Belongs to the G-protein coupled receptor 1 family.</text>
</comment>
<dbReference type="PROSITE" id="PS00237">
    <property type="entry name" value="G_PROTEIN_RECEP_F1_1"/>
    <property type="match status" value="2"/>
</dbReference>
<evidence type="ECO:0000256" key="9">
    <source>
        <dbReference type="SAM" id="Phobius"/>
    </source>
</evidence>
<feature type="transmembrane region" description="Helical" evidence="9">
    <location>
        <begin position="452"/>
        <end position="471"/>
    </location>
</feature>
<evidence type="ECO:0000256" key="1">
    <source>
        <dbReference type="ARBA" id="ARBA00004370"/>
    </source>
</evidence>
<dbReference type="GO" id="GO:0019957">
    <property type="term" value="F:C-C chemokine binding"/>
    <property type="evidence" value="ECO:0007669"/>
    <property type="project" value="TreeGrafter"/>
</dbReference>
<feature type="transmembrane region" description="Helical" evidence="9">
    <location>
        <begin position="492"/>
        <end position="510"/>
    </location>
</feature>
<dbReference type="SUPFAM" id="SSF81321">
    <property type="entry name" value="Family A G protein-coupled receptor-like"/>
    <property type="match status" value="2"/>
</dbReference>
<dbReference type="CDD" id="cd14984">
    <property type="entry name" value="7tmA_Chemokine_R"/>
    <property type="match status" value="1"/>
</dbReference>
<gene>
    <name evidence="11" type="primary">cxcr3.2_2</name>
    <name evidence="11" type="ORF">N1851_033295</name>
</gene>
<dbReference type="GO" id="GO:0016493">
    <property type="term" value="F:C-C chemokine receptor activity"/>
    <property type="evidence" value="ECO:0007669"/>
    <property type="project" value="TreeGrafter"/>
</dbReference>
<feature type="domain" description="G-protein coupled receptors family 1 profile" evidence="10">
    <location>
        <begin position="25"/>
        <end position="283"/>
    </location>
</feature>
<evidence type="ECO:0000256" key="2">
    <source>
        <dbReference type="ARBA" id="ARBA00022692"/>
    </source>
</evidence>
<evidence type="ECO:0000256" key="4">
    <source>
        <dbReference type="ARBA" id="ARBA00023040"/>
    </source>
</evidence>
<feature type="domain" description="G-protein coupled receptors family 1 profile" evidence="10">
    <location>
        <begin position="391"/>
        <end position="655"/>
    </location>
</feature>
<keyword evidence="2 8" id="KW-0812">Transmembrane</keyword>
<proteinExistence type="inferred from homology"/>
<dbReference type="GO" id="GO:0009897">
    <property type="term" value="C:external side of plasma membrane"/>
    <property type="evidence" value="ECO:0007669"/>
    <property type="project" value="TreeGrafter"/>
</dbReference>
<dbReference type="GO" id="GO:0007204">
    <property type="term" value="P:positive regulation of cytosolic calcium ion concentration"/>
    <property type="evidence" value="ECO:0007669"/>
    <property type="project" value="TreeGrafter"/>
</dbReference>
<keyword evidence="12" id="KW-1185">Reference proteome</keyword>
<feature type="transmembrane region" description="Helical" evidence="9">
    <location>
        <begin position="76"/>
        <end position="104"/>
    </location>
</feature>
<comment type="caution">
    <text evidence="11">The sequence shown here is derived from an EMBL/GenBank/DDBJ whole genome shotgun (WGS) entry which is preliminary data.</text>
</comment>
<keyword evidence="6 8" id="KW-0675">Receptor</keyword>
<dbReference type="GO" id="GO:0019722">
    <property type="term" value="P:calcium-mediated signaling"/>
    <property type="evidence" value="ECO:0007669"/>
    <property type="project" value="TreeGrafter"/>
</dbReference>
<feature type="transmembrane region" description="Helical" evidence="9">
    <location>
        <begin position="375"/>
        <end position="399"/>
    </location>
</feature>
<dbReference type="InterPro" id="IPR000276">
    <property type="entry name" value="GPCR_Rhodpsn"/>
</dbReference>
<keyword evidence="4 8" id="KW-0297">G-protein coupled receptor</keyword>
<feature type="transmembrane region" description="Helical" evidence="9">
    <location>
        <begin position="125"/>
        <end position="144"/>
    </location>
</feature>
<feature type="transmembrane region" description="Helical" evidence="9">
    <location>
        <begin position="581"/>
        <end position="599"/>
    </location>
</feature>
<evidence type="ECO:0000313" key="12">
    <source>
        <dbReference type="Proteomes" id="UP001174136"/>
    </source>
</evidence>
<dbReference type="GO" id="GO:0006955">
    <property type="term" value="P:immune response"/>
    <property type="evidence" value="ECO:0007669"/>
    <property type="project" value="TreeGrafter"/>
</dbReference>
<feature type="transmembrane region" description="Helical" evidence="9">
    <location>
        <begin position="637"/>
        <end position="658"/>
    </location>
</feature>
<comment type="subcellular location">
    <subcellularLocation>
        <location evidence="1">Membrane</location>
    </subcellularLocation>
</comment>
<evidence type="ECO:0000259" key="10">
    <source>
        <dbReference type="PROSITE" id="PS50262"/>
    </source>
</evidence>
<evidence type="ECO:0000256" key="6">
    <source>
        <dbReference type="ARBA" id="ARBA00023170"/>
    </source>
</evidence>
<dbReference type="PROSITE" id="PS50262">
    <property type="entry name" value="G_PROTEIN_RECEP_F1_2"/>
    <property type="match status" value="2"/>
</dbReference>
<keyword evidence="3 9" id="KW-1133">Transmembrane helix</keyword>
<organism evidence="11 12">
    <name type="scientific">Merluccius polli</name>
    <name type="common">Benguela hake</name>
    <name type="synonym">Merluccius cadenati</name>
    <dbReference type="NCBI Taxonomy" id="89951"/>
    <lineage>
        <taxon>Eukaryota</taxon>
        <taxon>Metazoa</taxon>
        <taxon>Chordata</taxon>
        <taxon>Craniata</taxon>
        <taxon>Vertebrata</taxon>
        <taxon>Euteleostomi</taxon>
        <taxon>Actinopterygii</taxon>
        <taxon>Neopterygii</taxon>
        <taxon>Teleostei</taxon>
        <taxon>Neoteleostei</taxon>
        <taxon>Acanthomorphata</taxon>
        <taxon>Zeiogadaria</taxon>
        <taxon>Gadariae</taxon>
        <taxon>Gadiformes</taxon>
        <taxon>Gadoidei</taxon>
        <taxon>Merlucciidae</taxon>
        <taxon>Merluccius</taxon>
    </lineage>
</organism>